<proteinExistence type="predicted"/>
<dbReference type="RefSeq" id="WP_019245056.1">
    <property type="nucleotide sequence ID" value="NZ_CAPH01000006.1"/>
</dbReference>
<dbReference type="CDD" id="cd00056">
    <property type="entry name" value="ENDO3c"/>
    <property type="match status" value="1"/>
</dbReference>
<evidence type="ECO:0000256" key="2">
    <source>
        <dbReference type="ARBA" id="ARBA00012000"/>
    </source>
</evidence>
<evidence type="ECO:0000256" key="5">
    <source>
        <dbReference type="SAM" id="MobiDB-lite"/>
    </source>
</evidence>
<reference evidence="7" key="1">
    <citation type="journal article" date="2022" name="Cell">
        <title>Design, construction, and in vivo augmentation of a complex gut microbiome.</title>
        <authorList>
            <person name="Cheng A.G."/>
            <person name="Ho P.Y."/>
            <person name="Aranda-Diaz A."/>
            <person name="Jain S."/>
            <person name="Yu F.B."/>
            <person name="Meng X."/>
            <person name="Wang M."/>
            <person name="Iakiviak M."/>
            <person name="Nagashima K."/>
            <person name="Zhao A."/>
            <person name="Murugkar P."/>
            <person name="Patil A."/>
            <person name="Atabakhsh K."/>
            <person name="Weakley A."/>
            <person name="Yan J."/>
            <person name="Brumbaugh A.R."/>
            <person name="Higginbottom S."/>
            <person name="Dimas A."/>
            <person name="Shiver A.L."/>
            <person name="Deutschbauer A."/>
            <person name="Neff N."/>
            <person name="Sonnenburg J.L."/>
            <person name="Huang K.C."/>
            <person name="Fischbach M.A."/>
        </authorList>
    </citation>
    <scope>NUCLEOTIDE SEQUENCE</scope>
    <source>
        <strain evidence="7">AP11</strain>
    </source>
</reference>
<dbReference type="Pfam" id="PF00730">
    <property type="entry name" value="HhH-GPD"/>
    <property type="match status" value="1"/>
</dbReference>
<dbReference type="PANTHER" id="PTHR43003:SF5">
    <property type="entry name" value="DNA-3-METHYLADENINE GLYCOSYLASE"/>
    <property type="match status" value="1"/>
</dbReference>
<feature type="region of interest" description="Disordered" evidence="5">
    <location>
        <begin position="216"/>
        <end position="247"/>
    </location>
</feature>
<sequence>MKRDDFFRYGDKETEYLKRRDKRLAEVIEKVGKIERTVIPDLFAALVHSIVGQQISTRAHETIWARMKHGLREITPQAIDRMPEEELQRFGISFRKAAYIKSAAKKIVSGEFDIQALETLPDEEVCAKLTELEGVGVWTAEMLMIFSMQRPDVFSFQDLAIIRGLRMTYRHRSIDRTKFDRYRKRYSPYASVASLYLWAVASGAVDGIKDCKPLKNKVRRKNKPPKPSDTPEGTYLKSEYNDLKTKT</sequence>
<dbReference type="SUPFAM" id="SSF48150">
    <property type="entry name" value="DNA-glycosylase"/>
    <property type="match status" value="1"/>
</dbReference>
<dbReference type="InterPro" id="IPR003265">
    <property type="entry name" value="HhH-GPD_domain"/>
</dbReference>
<accession>A0ABY5V001</accession>
<evidence type="ECO:0000256" key="4">
    <source>
        <dbReference type="ARBA" id="ARBA00023204"/>
    </source>
</evidence>
<evidence type="ECO:0000313" key="7">
    <source>
        <dbReference type="EMBL" id="UWN57537.1"/>
    </source>
</evidence>
<evidence type="ECO:0000256" key="3">
    <source>
        <dbReference type="ARBA" id="ARBA00022763"/>
    </source>
</evidence>
<evidence type="ECO:0000259" key="6">
    <source>
        <dbReference type="SMART" id="SM00478"/>
    </source>
</evidence>
<keyword evidence="8" id="KW-1185">Reference proteome</keyword>
<dbReference type="PANTHER" id="PTHR43003">
    <property type="entry name" value="DNA-3-METHYLADENINE GLYCOSYLASE"/>
    <property type="match status" value="1"/>
</dbReference>
<organism evidence="7 8">
    <name type="scientific">Alistipes ihumii AP11</name>
    <dbReference type="NCBI Taxonomy" id="1211813"/>
    <lineage>
        <taxon>Bacteria</taxon>
        <taxon>Pseudomonadati</taxon>
        <taxon>Bacteroidota</taxon>
        <taxon>Bacteroidia</taxon>
        <taxon>Bacteroidales</taxon>
        <taxon>Rikenellaceae</taxon>
        <taxon>Alistipes</taxon>
    </lineage>
</organism>
<gene>
    <name evidence="7" type="ORF">NQ491_01820</name>
</gene>
<protein>
    <recommendedName>
        <fullName evidence="2">DNA-3-methyladenine glycosylase II</fullName>
        <ecNumber evidence="2">3.2.2.21</ecNumber>
    </recommendedName>
</protein>
<evidence type="ECO:0000313" key="8">
    <source>
        <dbReference type="Proteomes" id="UP001059295"/>
    </source>
</evidence>
<dbReference type="EMBL" id="CP102294">
    <property type="protein sequence ID" value="UWN57537.1"/>
    <property type="molecule type" value="Genomic_DNA"/>
</dbReference>
<dbReference type="Gene3D" id="1.10.340.30">
    <property type="entry name" value="Hypothetical protein, domain 2"/>
    <property type="match status" value="1"/>
</dbReference>
<dbReference type="InterPro" id="IPR011257">
    <property type="entry name" value="DNA_glycosylase"/>
</dbReference>
<dbReference type="Proteomes" id="UP001059295">
    <property type="component" value="Chromosome"/>
</dbReference>
<comment type="catalytic activity">
    <reaction evidence="1">
        <text>Hydrolysis of alkylated DNA, releasing 3-methyladenine, 3-methylguanine, 7-methylguanine and 7-methyladenine.</text>
        <dbReference type="EC" id="3.2.2.21"/>
    </reaction>
</comment>
<keyword evidence="3" id="KW-0227">DNA damage</keyword>
<dbReference type="GeneID" id="82890432"/>
<name>A0ABY5V001_9BACT</name>
<keyword evidence="4" id="KW-0234">DNA repair</keyword>
<evidence type="ECO:0000256" key="1">
    <source>
        <dbReference type="ARBA" id="ARBA00000086"/>
    </source>
</evidence>
<dbReference type="InterPro" id="IPR051912">
    <property type="entry name" value="Alkylbase_DNA_Glycosylase/TA"/>
</dbReference>
<dbReference type="SMART" id="SM00478">
    <property type="entry name" value="ENDO3c"/>
    <property type="match status" value="1"/>
</dbReference>
<feature type="domain" description="HhH-GPD" evidence="6">
    <location>
        <begin position="51"/>
        <end position="202"/>
    </location>
</feature>
<dbReference type="Gene3D" id="1.10.1670.40">
    <property type="match status" value="1"/>
</dbReference>
<dbReference type="EC" id="3.2.2.21" evidence="2"/>